<feature type="non-terminal residue" evidence="1">
    <location>
        <position position="308"/>
    </location>
</feature>
<evidence type="ECO:0000313" key="1">
    <source>
        <dbReference type="EMBL" id="SVB41530.1"/>
    </source>
</evidence>
<dbReference type="EMBL" id="UINC01040946">
    <property type="protein sequence ID" value="SVB41530.1"/>
    <property type="molecule type" value="Genomic_DNA"/>
</dbReference>
<gene>
    <name evidence="1" type="ORF">METZ01_LOCUS194384</name>
</gene>
<dbReference type="SUPFAM" id="SSF50969">
    <property type="entry name" value="YVTN repeat-like/Quinoprotein amine dehydrogenase"/>
    <property type="match status" value="1"/>
</dbReference>
<sequence length="308" mass="32159">MAWVTAVTLGFASTGDAQDLEFVLRGTVRTGSTMMVAQNARLAVATARTLRIVDVSQPEVASVISEYEFADNILGLTMDRDALYVANSHEGFQRLDLSNPSTPVVSGVSPTRGQAIGIGVVGSHAFVADISVGFDVVRAVDDVARVGEYLADGFPRGIAAAGDFVFLIDQPEGLIVLDVTRPETPEPIGHLPLGGTRARVFVPQVLSGSLSPPVICVASGRDGLQVVDVSDPTAPTITARVPTIGAPRGVVLQGQEVFVVSEGTLEVFDLSDPVQPIRVVSQSVGTDAGAVAVNDELIFVSVADEILI</sequence>
<proteinExistence type="predicted"/>
<protein>
    <submittedName>
        <fullName evidence="1">Uncharacterized protein</fullName>
    </submittedName>
</protein>
<dbReference type="AlphaFoldDB" id="A0A382DSX0"/>
<organism evidence="1">
    <name type="scientific">marine metagenome</name>
    <dbReference type="NCBI Taxonomy" id="408172"/>
    <lineage>
        <taxon>unclassified sequences</taxon>
        <taxon>metagenomes</taxon>
        <taxon>ecological metagenomes</taxon>
    </lineage>
</organism>
<dbReference type="InterPro" id="IPR011044">
    <property type="entry name" value="Quino_amine_DH_bsu"/>
</dbReference>
<name>A0A382DSX0_9ZZZZ</name>
<dbReference type="Pfam" id="PF08309">
    <property type="entry name" value="LVIVD"/>
    <property type="match status" value="3"/>
</dbReference>
<dbReference type="InterPro" id="IPR013211">
    <property type="entry name" value="LVIVD"/>
</dbReference>
<accession>A0A382DSX0</accession>
<reference evidence="1" key="1">
    <citation type="submission" date="2018-05" db="EMBL/GenBank/DDBJ databases">
        <authorList>
            <person name="Lanie J.A."/>
            <person name="Ng W.-L."/>
            <person name="Kazmierczak K.M."/>
            <person name="Andrzejewski T.M."/>
            <person name="Davidsen T.M."/>
            <person name="Wayne K.J."/>
            <person name="Tettelin H."/>
            <person name="Glass J.I."/>
            <person name="Rusch D."/>
            <person name="Podicherti R."/>
            <person name="Tsui H.-C.T."/>
            <person name="Winkler M.E."/>
        </authorList>
    </citation>
    <scope>NUCLEOTIDE SEQUENCE</scope>
</reference>